<evidence type="ECO:0000256" key="6">
    <source>
        <dbReference type="ARBA" id="ARBA00022729"/>
    </source>
</evidence>
<evidence type="ECO:0000256" key="12">
    <source>
        <dbReference type="SAM" id="SignalP"/>
    </source>
</evidence>
<dbReference type="GO" id="GO:0016052">
    <property type="term" value="P:carbohydrate catabolic process"/>
    <property type="evidence" value="ECO:0007669"/>
    <property type="project" value="TreeGrafter"/>
</dbReference>
<dbReference type="Proteomes" id="UP000799640">
    <property type="component" value="Unassembled WGS sequence"/>
</dbReference>
<reference evidence="13" key="1">
    <citation type="journal article" date="2020" name="Stud. Mycol.">
        <title>101 Dothideomycetes genomes: a test case for predicting lifestyles and emergence of pathogens.</title>
        <authorList>
            <person name="Haridas S."/>
            <person name="Albert R."/>
            <person name="Binder M."/>
            <person name="Bloem J."/>
            <person name="Labutti K."/>
            <person name="Salamov A."/>
            <person name="Andreopoulos B."/>
            <person name="Baker S."/>
            <person name="Barry K."/>
            <person name="Bills G."/>
            <person name="Bluhm B."/>
            <person name="Cannon C."/>
            <person name="Castanera R."/>
            <person name="Culley D."/>
            <person name="Daum C."/>
            <person name="Ezra D."/>
            <person name="Gonzalez J."/>
            <person name="Henrissat B."/>
            <person name="Kuo A."/>
            <person name="Liang C."/>
            <person name="Lipzen A."/>
            <person name="Lutzoni F."/>
            <person name="Magnuson J."/>
            <person name="Mondo S."/>
            <person name="Nolan M."/>
            <person name="Ohm R."/>
            <person name="Pangilinan J."/>
            <person name="Park H.-J."/>
            <person name="Ramirez L."/>
            <person name="Alfaro M."/>
            <person name="Sun H."/>
            <person name="Tritt A."/>
            <person name="Yoshinaga Y."/>
            <person name="Zwiers L.-H."/>
            <person name="Turgeon B."/>
            <person name="Goodwin S."/>
            <person name="Spatafora J."/>
            <person name="Crous P."/>
            <person name="Grigoriev I."/>
        </authorList>
    </citation>
    <scope>NUCLEOTIDE SEQUENCE</scope>
    <source>
        <strain evidence="13">CBS 262.69</strain>
    </source>
</reference>
<gene>
    <name evidence="13" type="ORF">EJ06DRAFT_42349</name>
</gene>
<feature type="active site" description="Proton donor/acceptor" evidence="10">
    <location>
        <position position="273"/>
    </location>
</feature>
<dbReference type="InterPro" id="IPR011150">
    <property type="entry name" value="Cutinase_monf"/>
</dbReference>
<comment type="subcellular location">
    <subcellularLocation>
        <location evidence="1">Secreted</location>
    </subcellularLocation>
</comment>
<protein>
    <recommendedName>
        <fullName evidence="3">cutinase</fullName>
        <ecNumber evidence="3">3.1.1.74</ecNumber>
    </recommendedName>
</protein>
<dbReference type="PROSITE" id="PS51257">
    <property type="entry name" value="PROKAR_LIPOPROTEIN"/>
    <property type="match status" value="1"/>
</dbReference>
<proteinExistence type="inferred from homology"/>
<dbReference type="Gene3D" id="3.40.50.1820">
    <property type="entry name" value="alpha/beta hydrolase"/>
    <property type="match status" value="1"/>
</dbReference>
<dbReference type="PANTHER" id="PTHR48250">
    <property type="entry name" value="CUTINASE 2-RELATED"/>
    <property type="match status" value="1"/>
</dbReference>
<comment type="catalytic activity">
    <reaction evidence="9">
        <text>cutin + H2O = cutin monomers.</text>
        <dbReference type="EC" id="3.1.1.74"/>
    </reaction>
</comment>
<accession>A0A6G1HW05</accession>
<dbReference type="PANTHER" id="PTHR48250:SF3">
    <property type="entry name" value="CUTINASE 1-RELATED"/>
    <property type="match status" value="1"/>
</dbReference>
<evidence type="ECO:0000256" key="2">
    <source>
        <dbReference type="ARBA" id="ARBA00007534"/>
    </source>
</evidence>
<evidence type="ECO:0000256" key="5">
    <source>
        <dbReference type="ARBA" id="ARBA00022525"/>
    </source>
</evidence>
<organism evidence="13 14">
    <name type="scientific">Trichodelitschia bisporula</name>
    <dbReference type="NCBI Taxonomy" id="703511"/>
    <lineage>
        <taxon>Eukaryota</taxon>
        <taxon>Fungi</taxon>
        <taxon>Dikarya</taxon>
        <taxon>Ascomycota</taxon>
        <taxon>Pezizomycotina</taxon>
        <taxon>Dothideomycetes</taxon>
        <taxon>Dothideomycetes incertae sedis</taxon>
        <taxon>Phaeotrichales</taxon>
        <taxon>Phaeotrichaceae</taxon>
        <taxon>Trichodelitschia</taxon>
    </lineage>
</organism>
<comment type="similarity">
    <text evidence="2">Belongs to the cutinase family.</text>
</comment>
<feature type="active site" description="Nucleophile" evidence="10">
    <location>
        <position position="209"/>
    </location>
</feature>
<sequence length="296" mass="30425">MPSLRSLALLFALPSLLANAETMSQAAGCTGQSCEIANLSGSTGKLPTTQPKGGDAQGWVCITKYNPEGVKAAKAAGSGGGRKGFGKGTGRLVLDQWRGMGVEAQREKRGMVKRQFGGGKFNGQCKPNILFFARGTTEMGTMGSTVGPALQSGLNAKAPGQWNIQGVPYSADIAGDNCVGLPGGMIAKEMINQAAEKCKTSKIFMSGYSEGAMVSHNGVAYASEEAKQKVAAVVVFGDPFNGAPIKGYSGPIKTYCAAGDQVCTGNFIIGAAHLAYVGTSTSQAVSYMIDIAKGGK</sequence>
<feature type="chain" id="PRO_5026223377" description="cutinase" evidence="12">
    <location>
        <begin position="21"/>
        <end position="296"/>
    </location>
</feature>
<evidence type="ECO:0000256" key="9">
    <source>
        <dbReference type="ARBA" id="ARBA00034045"/>
    </source>
</evidence>
<dbReference type="Pfam" id="PF01083">
    <property type="entry name" value="Cutinase"/>
    <property type="match status" value="1"/>
</dbReference>
<feature type="disulfide bond" evidence="11">
    <location>
        <begin position="125"/>
        <end position="198"/>
    </location>
</feature>
<keyword evidence="7" id="KW-0378">Hydrolase</keyword>
<evidence type="ECO:0000256" key="4">
    <source>
        <dbReference type="ARBA" id="ARBA00022487"/>
    </source>
</evidence>
<evidence type="ECO:0000313" key="14">
    <source>
        <dbReference type="Proteomes" id="UP000799640"/>
    </source>
</evidence>
<dbReference type="InterPro" id="IPR029058">
    <property type="entry name" value="AB_hydrolase_fold"/>
</dbReference>
<dbReference type="SUPFAM" id="SSF53474">
    <property type="entry name" value="alpha/beta-Hydrolases"/>
    <property type="match status" value="1"/>
</dbReference>
<dbReference type="InterPro" id="IPR000675">
    <property type="entry name" value="Cutinase/axe"/>
</dbReference>
<keyword evidence="6 12" id="KW-0732">Signal</keyword>
<dbReference type="GO" id="GO:0005576">
    <property type="term" value="C:extracellular region"/>
    <property type="evidence" value="ECO:0007669"/>
    <property type="project" value="UniProtKB-SubCell"/>
</dbReference>
<evidence type="ECO:0000256" key="11">
    <source>
        <dbReference type="PIRSR" id="PIRSR611150-2"/>
    </source>
</evidence>
<feature type="disulfide bond" evidence="11">
    <location>
        <begin position="256"/>
        <end position="263"/>
    </location>
</feature>
<dbReference type="SMART" id="SM01110">
    <property type="entry name" value="Cutinase"/>
    <property type="match status" value="1"/>
</dbReference>
<keyword evidence="4" id="KW-0719">Serine esterase</keyword>
<dbReference type="EMBL" id="ML996696">
    <property type="protein sequence ID" value="KAF2399999.1"/>
    <property type="molecule type" value="Genomic_DNA"/>
</dbReference>
<evidence type="ECO:0000256" key="8">
    <source>
        <dbReference type="ARBA" id="ARBA00023157"/>
    </source>
</evidence>
<feature type="signal peptide" evidence="12">
    <location>
        <begin position="1"/>
        <end position="20"/>
    </location>
</feature>
<feature type="active site" evidence="10">
    <location>
        <position position="260"/>
    </location>
</feature>
<keyword evidence="14" id="KW-1185">Reference proteome</keyword>
<dbReference type="OrthoDB" id="2975078at2759"/>
<keyword evidence="8 11" id="KW-1015">Disulfide bond</keyword>
<evidence type="ECO:0000256" key="7">
    <source>
        <dbReference type="ARBA" id="ARBA00022801"/>
    </source>
</evidence>
<dbReference type="GO" id="GO:0050525">
    <property type="term" value="F:cutinase activity"/>
    <property type="evidence" value="ECO:0007669"/>
    <property type="project" value="UniProtKB-EC"/>
</dbReference>
<dbReference type="AlphaFoldDB" id="A0A6G1HW05"/>
<keyword evidence="5" id="KW-0964">Secreted</keyword>
<evidence type="ECO:0000313" key="13">
    <source>
        <dbReference type="EMBL" id="KAF2399999.1"/>
    </source>
</evidence>
<dbReference type="EC" id="3.1.1.74" evidence="3"/>
<evidence type="ECO:0000256" key="1">
    <source>
        <dbReference type="ARBA" id="ARBA00004613"/>
    </source>
</evidence>
<evidence type="ECO:0000256" key="3">
    <source>
        <dbReference type="ARBA" id="ARBA00013095"/>
    </source>
</evidence>
<evidence type="ECO:0000256" key="10">
    <source>
        <dbReference type="PIRSR" id="PIRSR611150-1"/>
    </source>
</evidence>
<dbReference type="PRINTS" id="PR00129">
    <property type="entry name" value="CUTINASE"/>
</dbReference>
<name>A0A6G1HW05_9PEZI</name>